<dbReference type="Pfam" id="PF03107">
    <property type="entry name" value="C1_2"/>
    <property type="match status" value="2"/>
</dbReference>
<keyword evidence="1" id="KW-0677">Repeat</keyword>
<dbReference type="InterPro" id="IPR046349">
    <property type="entry name" value="C1-like_sf"/>
</dbReference>
<reference evidence="3" key="1">
    <citation type="submission" date="2022-02" db="EMBL/GenBank/DDBJ databases">
        <authorList>
            <person name="Henning P.M."/>
            <person name="McCubbin A.G."/>
            <person name="Shore J.S."/>
        </authorList>
    </citation>
    <scope>NUCLEOTIDE SEQUENCE</scope>
    <source>
        <strain evidence="3">F60SS</strain>
        <tissue evidence="3">Leaves</tissue>
    </source>
</reference>
<evidence type="ECO:0000313" key="4">
    <source>
        <dbReference type="Proteomes" id="UP001141552"/>
    </source>
</evidence>
<dbReference type="PANTHER" id="PTHR46288:SF27">
    <property type="entry name" value="CYSTEINE_HISTIDINE-RICH C1 DOMAIN FAMILY PROTEIN"/>
    <property type="match status" value="1"/>
</dbReference>
<evidence type="ECO:0000259" key="2">
    <source>
        <dbReference type="Pfam" id="PF03107"/>
    </source>
</evidence>
<dbReference type="EMBL" id="JAKUCV010000809">
    <property type="protein sequence ID" value="KAJ4848764.1"/>
    <property type="molecule type" value="Genomic_DNA"/>
</dbReference>
<reference evidence="3" key="2">
    <citation type="journal article" date="2023" name="Plants (Basel)">
        <title>Annotation of the Turnera subulata (Passifloraceae) Draft Genome Reveals the S-Locus Evolved after the Divergence of Turneroideae from Passifloroideae in a Stepwise Manner.</title>
        <authorList>
            <person name="Henning P.M."/>
            <person name="Roalson E.H."/>
            <person name="Mir W."/>
            <person name="McCubbin A.G."/>
            <person name="Shore J.S."/>
        </authorList>
    </citation>
    <scope>NUCLEOTIDE SEQUENCE</scope>
    <source>
        <strain evidence="3">F60SS</strain>
    </source>
</reference>
<organism evidence="3 4">
    <name type="scientific">Turnera subulata</name>
    <dbReference type="NCBI Taxonomy" id="218843"/>
    <lineage>
        <taxon>Eukaryota</taxon>
        <taxon>Viridiplantae</taxon>
        <taxon>Streptophyta</taxon>
        <taxon>Embryophyta</taxon>
        <taxon>Tracheophyta</taxon>
        <taxon>Spermatophyta</taxon>
        <taxon>Magnoliopsida</taxon>
        <taxon>eudicotyledons</taxon>
        <taxon>Gunneridae</taxon>
        <taxon>Pentapetalae</taxon>
        <taxon>rosids</taxon>
        <taxon>fabids</taxon>
        <taxon>Malpighiales</taxon>
        <taxon>Passifloraceae</taxon>
        <taxon>Turnera</taxon>
    </lineage>
</organism>
<proteinExistence type="predicted"/>
<dbReference type="PANTHER" id="PTHR46288">
    <property type="entry name" value="PHORBOL-ESTER/DAG-TYPE DOMAIN-CONTAINING PROTEIN"/>
    <property type="match status" value="1"/>
</dbReference>
<evidence type="ECO:0000256" key="1">
    <source>
        <dbReference type="ARBA" id="ARBA00022737"/>
    </source>
</evidence>
<dbReference type="SUPFAM" id="SSF57889">
    <property type="entry name" value="Cysteine-rich domain"/>
    <property type="match status" value="3"/>
</dbReference>
<feature type="domain" description="DC1" evidence="2">
    <location>
        <begin position="99"/>
        <end position="153"/>
    </location>
</feature>
<keyword evidence="4" id="KW-1185">Reference proteome</keyword>
<accession>A0A9Q0GEK8</accession>
<dbReference type="OrthoDB" id="1650216at2759"/>
<dbReference type="InterPro" id="IPR004146">
    <property type="entry name" value="DC1"/>
</dbReference>
<gene>
    <name evidence="3" type="ORF">Tsubulata_038709</name>
</gene>
<evidence type="ECO:0000313" key="3">
    <source>
        <dbReference type="EMBL" id="KAJ4848764.1"/>
    </source>
</evidence>
<dbReference type="Proteomes" id="UP001141552">
    <property type="component" value="Unassembled WGS sequence"/>
</dbReference>
<comment type="caution">
    <text evidence="3">The sequence shown here is derived from an EMBL/GenBank/DDBJ whole genome shotgun (WGS) entry which is preliminary data.</text>
</comment>
<feature type="domain" description="DC1" evidence="2">
    <location>
        <begin position="230"/>
        <end position="281"/>
    </location>
</feature>
<name>A0A9Q0GEK8_9ROSI</name>
<sequence>MSVGYIYDQPSLGVPSKELKELKEFKGMGIKHWSHQHDGLQLEIYTNTLYNPWTSFCYGCSKRLRVGDPYYFCRELDCYFRLCESCFESSYPPQVRHHPLHPPHPLVLVLLSGNSPDGFMRKDYTCDGCDCLSTGFVYRCEEGCDFKLDVGCAILMNSQIIEPSKPRAARRTKQHYIHPDHHLTLFTCKLPDIHCTLCGDEIIGAAYGCCECRAYLHESCSELTLEIRHPYHWNHPLRSHKPGGVENPDGYCGACRAGFASASGIFYQCLICRARLHTSCVAKSLFTAPMKHEGHEHWIHYVNEKNWRSRDIEYQCDACKTDCETSYYKKIRGTGARCLLMKP</sequence>
<protein>
    <recommendedName>
        <fullName evidence="2">DC1 domain-containing protein</fullName>
    </recommendedName>
</protein>
<dbReference type="AlphaFoldDB" id="A0A9Q0GEK8"/>